<dbReference type="Pfam" id="PF14322">
    <property type="entry name" value="SusD-like_3"/>
    <property type="match status" value="1"/>
</dbReference>
<dbReference type="OrthoDB" id="636214at2"/>
<dbReference type="Proteomes" id="UP000198748">
    <property type="component" value="Unassembled WGS sequence"/>
</dbReference>
<dbReference type="InterPro" id="IPR011990">
    <property type="entry name" value="TPR-like_helical_dom_sf"/>
</dbReference>
<sequence>MKKYLLYSLIAVAASSCSDFLSLQPEYQISENSFYKSPKDFETALVGSYAGLQALHNTALIDLGDLTTDNTDIKSTSPLVAEAECDEVNLTASNDFLNSVWSNSFATIARSNNILSRLDAVTMTDAQKNQYKGEALFLRAYAYFYLVRLFGNVPVVDVAFRSPDEIMNFDMTRRPVAEVYNVITQDLIQAATLLNGIAGLSKSQASVGAAKTLLGKVYLTNKQFDLAKTVLKEVIDQKTYSLNPDYKKLFTNGNDELQESIFEVKYLSGNVGEGNSFSTIFMPSRFDVGMFPGNMQGAGRVLPTRKMADSYEKGDLRRTASIGDSVKLISGKYEKDLFGLKFVDFTTGIVGDGGINFTSLRYADVLLMYAEALNETSSTADAHTYLNTVRSRAGLPAKTGLDKAAFTLALENERKFEFFLEGQRWFDLVRTGRFQVVMNQYFKDNGLNFSVADHEVLMPIPLREIDINPNLGQNPGY</sequence>
<keyword evidence="9" id="KW-1185">Reference proteome</keyword>
<feature type="domain" description="SusD-like N-terminal" evidence="7">
    <location>
        <begin position="20"/>
        <end position="219"/>
    </location>
</feature>
<dbReference type="Pfam" id="PF07980">
    <property type="entry name" value="SusD_RagB"/>
    <property type="match status" value="1"/>
</dbReference>
<dbReference type="InterPro" id="IPR012944">
    <property type="entry name" value="SusD_RagB_dom"/>
</dbReference>
<protein>
    <submittedName>
        <fullName evidence="8">Starch-binding associating with outer membrane</fullName>
    </submittedName>
</protein>
<dbReference type="PROSITE" id="PS51257">
    <property type="entry name" value="PROKAR_LIPOPROTEIN"/>
    <property type="match status" value="1"/>
</dbReference>
<name>A0A1G7GL69_9BACT</name>
<dbReference type="STRING" id="659014.SAMN04487996_107291"/>
<evidence type="ECO:0000256" key="5">
    <source>
        <dbReference type="ARBA" id="ARBA00023237"/>
    </source>
</evidence>
<evidence type="ECO:0000256" key="1">
    <source>
        <dbReference type="ARBA" id="ARBA00004442"/>
    </source>
</evidence>
<feature type="domain" description="RagB/SusD" evidence="6">
    <location>
        <begin position="341"/>
        <end position="477"/>
    </location>
</feature>
<evidence type="ECO:0000256" key="2">
    <source>
        <dbReference type="ARBA" id="ARBA00006275"/>
    </source>
</evidence>
<dbReference type="EMBL" id="FNAN01000007">
    <property type="protein sequence ID" value="SDE88844.1"/>
    <property type="molecule type" value="Genomic_DNA"/>
</dbReference>
<dbReference type="RefSeq" id="WP_090150630.1">
    <property type="nucleotide sequence ID" value="NZ_FNAN01000007.1"/>
</dbReference>
<keyword evidence="4" id="KW-0472">Membrane</keyword>
<evidence type="ECO:0000313" key="9">
    <source>
        <dbReference type="Proteomes" id="UP000198748"/>
    </source>
</evidence>
<comment type="subcellular location">
    <subcellularLocation>
        <location evidence="1">Cell outer membrane</location>
    </subcellularLocation>
</comment>
<keyword evidence="5" id="KW-0998">Cell outer membrane</keyword>
<gene>
    <name evidence="8" type="ORF">SAMN04487996_107291</name>
</gene>
<evidence type="ECO:0000259" key="6">
    <source>
        <dbReference type="Pfam" id="PF07980"/>
    </source>
</evidence>
<dbReference type="GO" id="GO:0009279">
    <property type="term" value="C:cell outer membrane"/>
    <property type="evidence" value="ECO:0007669"/>
    <property type="project" value="UniProtKB-SubCell"/>
</dbReference>
<dbReference type="Gene3D" id="1.25.40.390">
    <property type="match status" value="1"/>
</dbReference>
<dbReference type="CDD" id="cd08977">
    <property type="entry name" value="SusD"/>
    <property type="match status" value="1"/>
</dbReference>
<proteinExistence type="inferred from homology"/>
<accession>A0A1G7GL69</accession>
<evidence type="ECO:0000259" key="7">
    <source>
        <dbReference type="Pfam" id="PF14322"/>
    </source>
</evidence>
<dbReference type="InterPro" id="IPR033985">
    <property type="entry name" value="SusD-like_N"/>
</dbReference>
<dbReference type="AlphaFoldDB" id="A0A1G7GL69"/>
<evidence type="ECO:0000256" key="3">
    <source>
        <dbReference type="ARBA" id="ARBA00022729"/>
    </source>
</evidence>
<organism evidence="8 9">
    <name type="scientific">Dyadobacter soli</name>
    <dbReference type="NCBI Taxonomy" id="659014"/>
    <lineage>
        <taxon>Bacteria</taxon>
        <taxon>Pseudomonadati</taxon>
        <taxon>Bacteroidota</taxon>
        <taxon>Cytophagia</taxon>
        <taxon>Cytophagales</taxon>
        <taxon>Spirosomataceae</taxon>
        <taxon>Dyadobacter</taxon>
    </lineage>
</organism>
<keyword evidence="3" id="KW-0732">Signal</keyword>
<evidence type="ECO:0000256" key="4">
    <source>
        <dbReference type="ARBA" id="ARBA00023136"/>
    </source>
</evidence>
<comment type="similarity">
    <text evidence="2">Belongs to the SusD family.</text>
</comment>
<evidence type="ECO:0000313" key="8">
    <source>
        <dbReference type="EMBL" id="SDE88844.1"/>
    </source>
</evidence>
<dbReference type="SUPFAM" id="SSF48452">
    <property type="entry name" value="TPR-like"/>
    <property type="match status" value="1"/>
</dbReference>
<reference evidence="9" key="1">
    <citation type="submission" date="2016-10" db="EMBL/GenBank/DDBJ databases">
        <authorList>
            <person name="Varghese N."/>
            <person name="Submissions S."/>
        </authorList>
    </citation>
    <scope>NUCLEOTIDE SEQUENCE [LARGE SCALE GENOMIC DNA]</scope>
    <source>
        <strain evidence="9">DSM 25329</strain>
    </source>
</reference>